<proteinExistence type="predicted"/>
<dbReference type="Gramene" id="PHT88087">
    <property type="protein sequence ID" value="PHT88087"/>
    <property type="gene ID" value="T459_10193"/>
</dbReference>
<evidence type="ECO:0000313" key="3">
    <source>
        <dbReference type="EMBL" id="PHT88087.1"/>
    </source>
</evidence>
<evidence type="ECO:0000256" key="1">
    <source>
        <dbReference type="SAM" id="MobiDB-lite"/>
    </source>
</evidence>
<evidence type="ECO:0000313" key="4">
    <source>
        <dbReference type="Proteomes" id="UP000222542"/>
    </source>
</evidence>
<reference evidence="3 4" key="2">
    <citation type="journal article" date="2017" name="Genome Biol.">
        <title>New reference genome sequences of hot pepper reveal the massive evolution of plant disease-resistance genes by retroduplication.</title>
        <authorList>
            <person name="Kim S."/>
            <person name="Park J."/>
            <person name="Yeom S.I."/>
            <person name="Kim Y.M."/>
            <person name="Seo E."/>
            <person name="Kim K.T."/>
            <person name="Kim M.S."/>
            <person name="Lee J.M."/>
            <person name="Cheong K."/>
            <person name="Shin H.S."/>
            <person name="Kim S.B."/>
            <person name="Han K."/>
            <person name="Lee J."/>
            <person name="Park M."/>
            <person name="Lee H.A."/>
            <person name="Lee H.Y."/>
            <person name="Lee Y."/>
            <person name="Oh S."/>
            <person name="Lee J.H."/>
            <person name="Choi E."/>
            <person name="Choi E."/>
            <person name="Lee S.E."/>
            <person name="Jeon J."/>
            <person name="Kim H."/>
            <person name="Choi G."/>
            <person name="Song H."/>
            <person name="Lee J."/>
            <person name="Lee S.C."/>
            <person name="Kwon J.K."/>
            <person name="Lee H.Y."/>
            <person name="Koo N."/>
            <person name="Hong Y."/>
            <person name="Kim R.W."/>
            <person name="Kang W.H."/>
            <person name="Huh J.H."/>
            <person name="Kang B.C."/>
            <person name="Yang T.J."/>
            <person name="Lee Y.H."/>
            <person name="Bennetzen J.L."/>
            <person name="Choi D."/>
        </authorList>
    </citation>
    <scope>NUCLEOTIDE SEQUENCE [LARGE SCALE GENOMIC DNA]</scope>
    <source>
        <strain evidence="4">cv. CM334</strain>
    </source>
</reference>
<reference evidence="3 4" key="1">
    <citation type="journal article" date="2014" name="Nat. Genet.">
        <title>Genome sequence of the hot pepper provides insights into the evolution of pungency in Capsicum species.</title>
        <authorList>
            <person name="Kim S."/>
            <person name="Park M."/>
            <person name="Yeom S.I."/>
            <person name="Kim Y.M."/>
            <person name="Lee J.M."/>
            <person name="Lee H.A."/>
            <person name="Seo E."/>
            <person name="Choi J."/>
            <person name="Cheong K."/>
            <person name="Kim K.T."/>
            <person name="Jung K."/>
            <person name="Lee G.W."/>
            <person name="Oh S.K."/>
            <person name="Bae C."/>
            <person name="Kim S.B."/>
            <person name="Lee H.Y."/>
            <person name="Kim S.Y."/>
            <person name="Kim M.S."/>
            <person name="Kang B.C."/>
            <person name="Jo Y.D."/>
            <person name="Yang H.B."/>
            <person name="Jeong H.J."/>
            <person name="Kang W.H."/>
            <person name="Kwon J.K."/>
            <person name="Shin C."/>
            <person name="Lim J.Y."/>
            <person name="Park J.H."/>
            <person name="Huh J.H."/>
            <person name="Kim J.S."/>
            <person name="Kim B.D."/>
            <person name="Cohen O."/>
            <person name="Paran I."/>
            <person name="Suh M.C."/>
            <person name="Lee S.B."/>
            <person name="Kim Y.K."/>
            <person name="Shin Y."/>
            <person name="Noh S.J."/>
            <person name="Park J."/>
            <person name="Seo Y.S."/>
            <person name="Kwon S.Y."/>
            <person name="Kim H.A."/>
            <person name="Park J.M."/>
            <person name="Kim H.J."/>
            <person name="Choi S.B."/>
            <person name="Bosland P.W."/>
            <person name="Reeves G."/>
            <person name="Jo S.H."/>
            <person name="Lee B.W."/>
            <person name="Cho H.T."/>
            <person name="Choi H.S."/>
            <person name="Lee M.S."/>
            <person name="Yu Y."/>
            <person name="Do Choi Y."/>
            <person name="Park B.S."/>
            <person name="van Deynze A."/>
            <person name="Ashrafi H."/>
            <person name="Hill T."/>
            <person name="Kim W.T."/>
            <person name="Pai H.S."/>
            <person name="Ahn H.K."/>
            <person name="Yeam I."/>
            <person name="Giovannoni J.J."/>
            <person name="Rose J.K."/>
            <person name="Sorensen I."/>
            <person name="Lee S.J."/>
            <person name="Kim R.W."/>
            <person name="Choi I.Y."/>
            <person name="Choi B.S."/>
            <person name="Lim J.S."/>
            <person name="Lee Y.H."/>
            <person name="Choi D."/>
        </authorList>
    </citation>
    <scope>NUCLEOTIDE SEQUENCE [LARGE SCALE GENOMIC DNA]</scope>
    <source>
        <strain evidence="4">cv. CM334</strain>
    </source>
</reference>
<feature type="domain" description="KIB1-4 beta-propeller" evidence="2">
    <location>
        <begin position="46"/>
        <end position="103"/>
    </location>
</feature>
<name>A0A2G3A1H1_CAPAN</name>
<feature type="region of interest" description="Disordered" evidence="1">
    <location>
        <begin position="1"/>
        <end position="38"/>
    </location>
</feature>
<evidence type="ECO:0000259" key="2">
    <source>
        <dbReference type="Pfam" id="PF03478"/>
    </source>
</evidence>
<gene>
    <name evidence="3" type="ORF">T459_10193</name>
</gene>
<sequence>MCRHQGQLPRIPSLMLAEEEEDSTDKGSPPPEKIGTSLVLTPIDDDNDEIYGTTRFGVFVVDLAAGKLTETEELGDRALFLGANASISIQASQFPSLKPNHIY</sequence>
<keyword evidence="4" id="KW-1185">Reference proteome</keyword>
<dbReference type="InterPro" id="IPR005174">
    <property type="entry name" value="KIB1-4_b-propeller"/>
</dbReference>
<dbReference type="EMBL" id="AYRZ02000003">
    <property type="protein sequence ID" value="PHT88087.1"/>
    <property type="molecule type" value="Genomic_DNA"/>
</dbReference>
<protein>
    <recommendedName>
        <fullName evidence="2">KIB1-4 beta-propeller domain-containing protein</fullName>
    </recommendedName>
</protein>
<comment type="caution">
    <text evidence="3">The sequence shown here is derived from an EMBL/GenBank/DDBJ whole genome shotgun (WGS) entry which is preliminary data.</text>
</comment>
<dbReference type="Proteomes" id="UP000222542">
    <property type="component" value="Unassembled WGS sequence"/>
</dbReference>
<dbReference type="AlphaFoldDB" id="A0A2G3A1H1"/>
<dbReference type="Pfam" id="PF03478">
    <property type="entry name" value="Beta-prop_KIB1-4"/>
    <property type="match status" value="1"/>
</dbReference>
<accession>A0A2G3A1H1</accession>
<organism evidence="3 4">
    <name type="scientific">Capsicum annuum</name>
    <name type="common">Capsicum pepper</name>
    <dbReference type="NCBI Taxonomy" id="4072"/>
    <lineage>
        <taxon>Eukaryota</taxon>
        <taxon>Viridiplantae</taxon>
        <taxon>Streptophyta</taxon>
        <taxon>Embryophyta</taxon>
        <taxon>Tracheophyta</taxon>
        <taxon>Spermatophyta</taxon>
        <taxon>Magnoliopsida</taxon>
        <taxon>eudicotyledons</taxon>
        <taxon>Gunneridae</taxon>
        <taxon>Pentapetalae</taxon>
        <taxon>asterids</taxon>
        <taxon>lamiids</taxon>
        <taxon>Solanales</taxon>
        <taxon>Solanaceae</taxon>
        <taxon>Solanoideae</taxon>
        <taxon>Capsiceae</taxon>
        <taxon>Capsicum</taxon>
    </lineage>
</organism>